<dbReference type="EMBL" id="UINC01006560">
    <property type="protein sequence ID" value="SVA28256.1"/>
    <property type="molecule type" value="Genomic_DNA"/>
</dbReference>
<sequence length="133" mass="13921">MAIPLYAQDDNDAPEITGQDELFTPEDTPLTITLGDLYVEDIDNTYPDDFTLIVLEGDNYTIEGGSGGDDNSETNPFEGLVISNPSSGTFLGQATIDGTSAGEGDWSAAFDEDGNIAGAGTIIINAGTAYINM</sequence>
<proteinExistence type="predicted"/>
<protein>
    <submittedName>
        <fullName evidence="2">Uncharacterized protein</fullName>
    </submittedName>
</protein>
<name>A0A381UJ88_9ZZZZ</name>
<feature type="region of interest" description="Disordered" evidence="1">
    <location>
        <begin position="1"/>
        <end position="21"/>
    </location>
</feature>
<accession>A0A381UJ88</accession>
<organism evidence="2">
    <name type="scientific">marine metagenome</name>
    <dbReference type="NCBI Taxonomy" id="408172"/>
    <lineage>
        <taxon>unclassified sequences</taxon>
        <taxon>metagenomes</taxon>
        <taxon>ecological metagenomes</taxon>
    </lineage>
</organism>
<evidence type="ECO:0000256" key="1">
    <source>
        <dbReference type="SAM" id="MobiDB-lite"/>
    </source>
</evidence>
<evidence type="ECO:0000313" key="2">
    <source>
        <dbReference type="EMBL" id="SVA28256.1"/>
    </source>
</evidence>
<feature type="non-terminal residue" evidence="2">
    <location>
        <position position="133"/>
    </location>
</feature>
<dbReference type="AlphaFoldDB" id="A0A381UJ88"/>
<gene>
    <name evidence="2" type="ORF">METZ01_LOCUS81110</name>
</gene>
<reference evidence="2" key="1">
    <citation type="submission" date="2018-05" db="EMBL/GenBank/DDBJ databases">
        <authorList>
            <person name="Lanie J.A."/>
            <person name="Ng W.-L."/>
            <person name="Kazmierczak K.M."/>
            <person name="Andrzejewski T.M."/>
            <person name="Davidsen T.M."/>
            <person name="Wayne K.J."/>
            <person name="Tettelin H."/>
            <person name="Glass J.I."/>
            <person name="Rusch D."/>
            <person name="Podicherti R."/>
            <person name="Tsui H.-C.T."/>
            <person name="Winkler M.E."/>
        </authorList>
    </citation>
    <scope>NUCLEOTIDE SEQUENCE</scope>
</reference>